<name>A0ABZ1C7N9_9BACT</name>
<dbReference type="EMBL" id="CP139781">
    <property type="protein sequence ID" value="WRQ87604.1"/>
    <property type="molecule type" value="Genomic_DNA"/>
</dbReference>
<protein>
    <submittedName>
        <fullName evidence="10">Flagellar basal body L-ring protein FlgH</fullName>
    </submittedName>
</protein>
<dbReference type="InterPro" id="IPR000527">
    <property type="entry name" value="Flag_Lring"/>
</dbReference>
<keyword evidence="6" id="KW-0472">Membrane</keyword>
<comment type="similarity">
    <text evidence="4">Belongs to the FlgH family.</text>
</comment>
<evidence type="ECO:0000313" key="10">
    <source>
        <dbReference type="EMBL" id="WRQ87604.1"/>
    </source>
</evidence>
<evidence type="ECO:0000256" key="3">
    <source>
        <dbReference type="ARBA" id="ARBA00004442"/>
    </source>
</evidence>
<dbReference type="PANTHER" id="PTHR34933">
    <property type="entry name" value="FLAGELLAR L-RING PROTEIN"/>
    <property type="match status" value="1"/>
</dbReference>
<feature type="signal peptide" evidence="9">
    <location>
        <begin position="1"/>
        <end position="20"/>
    </location>
</feature>
<evidence type="ECO:0000313" key="11">
    <source>
        <dbReference type="Proteomes" id="UP000738431"/>
    </source>
</evidence>
<keyword evidence="8" id="KW-0998">Cell outer membrane</keyword>
<dbReference type="Pfam" id="PF02107">
    <property type="entry name" value="FlgH"/>
    <property type="match status" value="1"/>
</dbReference>
<dbReference type="PRINTS" id="PR01008">
    <property type="entry name" value="FLGLRINGFLGH"/>
</dbReference>
<accession>A0ABZ1C7N9</accession>
<comment type="subcellular location">
    <subcellularLocation>
        <location evidence="2">Bacterial flagellum basal body</location>
    </subcellularLocation>
    <subcellularLocation>
        <location evidence="3">Cell outer membrane</location>
    </subcellularLocation>
</comment>
<dbReference type="PANTHER" id="PTHR34933:SF1">
    <property type="entry name" value="FLAGELLAR L-RING PROTEIN"/>
    <property type="match status" value="1"/>
</dbReference>
<dbReference type="RefSeq" id="WP_221030236.1">
    <property type="nucleotide sequence ID" value="NZ_CP139781.1"/>
</dbReference>
<dbReference type="Proteomes" id="UP000738431">
    <property type="component" value="Chromosome"/>
</dbReference>
<comment type="function">
    <text evidence="1">Assembles around the rod to form the L-ring and probably protects the motor/basal body from shearing forces during rotation.</text>
</comment>
<keyword evidence="10" id="KW-0966">Cell projection</keyword>
<evidence type="ECO:0000256" key="9">
    <source>
        <dbReference type="SAM" id="SignalP"/>
    </source>
</evidence>
<proteinExistence type="inferred from homology"/>
<evidence type="ECO:0000256" key="4">
    <source>
        <dbReference type="ARBA" id="ARBA00006929"/>
    </source>
</evidence>
<reference evidence="10 11" key="1">
    <citation type="submission" date="2023-12" db="EMBL/GenBank/DDBJ databases">
        <title>Description of an unclassified Opitutus bacterium of Verrucomicrobiota.</title>
        <authorList>
            <person name="Zhang D.-F."/>
        </authorList>
    </citation>
    <scope>NUCLEOTIDE SEQUENCE [LARGE SCALE GENOMIC DNA]</scope>
    <source>
        <strain evidence="10 11">WL0086</strain>
    </source>
</reference>
<organism evidence="10 11">
    <name type="scientific">Actomonas aquatica</name>
    <dbReference type="NCBI Taxonomy" id="2866162"/>
    <lineage>
        <taxon>Bacteria</taxon>
        <taxon>Pseudomonadati</taxon>
        <taxon>Verrucomicrobiota</taxon>
        <taxon>Opitutia</taxon>
        <taxon>Opitutales</taxon>
        <taxon>Opitutaceae</taxon>
        <taxon>Actomonas</taxon>
    </lineage>
</organism>
<keyword evidence="10" id="KW-0969">Cilium</keyword>
<sequence length="206" mass="21595">MNRLCLLRLLALCTAPIALAAGEGSLWNDGAAKPRAIYADRVARTVGDILTVQISESVSNTASTNKQTGSGANVSNTVAQFLFPGSNLGTHNGSLPGTAMSGSNDFQGGGQVSASQSLTGRAAVMVIDVLPNGVLVIEGVRRVTFAGETQHAILHGLVRPDDVNSSNVVFSSDIANARVEFVADGALTEAQRRGWITRLYEIVRPY</sequence>
<evidence type="ECO:0000256" key="5">
    <source>
        <dbReference type="ARBA" id="ARBA00022729"/>
    </source>
</evidence>
<keyword evidence="7" id="KW-0975">Bacterial flagellum</keyword>
<evidence type="ECO:0000256" key="1">
    <source>
        <dbReference type="ARBA" id="ARBA00002591"/>
    </source>
</evidence>
<keyword evidence="5 9" id="KW-0732">Signal</keyword>
<keyword evidence="11" id="KW-1185">Reference proteome</keyword>
<gene>
    <name evidence="10" type="ORF">K1X11_022545</name>
</gene>
<evidence type="ECO:0000256" key="2">
    <source>
        <dbReference type="ARBA" id="ARBA00004117"/>
    </source>
</evidence>
<keyword evidence="10" id="KW-0282">Flagellum</keyword>
<evidence type="ECO:0000256" key="7">
    <source>
        <dbReference type="ARBA" id="ARBA00023143"/>
    </source>
</evidence>
<feature type="chain" id="PRO_5046684726" evidence="9">
    <location>
        <begin position="21"/>
        <end position="206"/>
    </location>
</feature>
<evidence type="ECO:0000256" key="8">
    <source>
        <dbReference type="ARBA" id="ARBA00023237"/>
    </source>
</evidence>
<evidence type="ECO:0000256" key="6">
    <source>
        <dbReference type="ARBA" id="ARBA00023136"/>
    </source>
</evidence>